<dbReference type="Proteomes" id="UP001163828">
    <property type="component" value="Unassembled WGS sequence"/>
</dbReference>
<sequence>QLVCSGFFPYAPVCPSLAVEIWLLDSVRCLFLCIAPNQTAWCQAAIDFLDAQGYHLSGEDPLTSAKIARAAREY</sequence>
<protein>
    <submittedName>
        <fullName evidence="1">Uncharacterized protein</fullName>
    </submittedName>
</protein>
<feature type="non-terminal residue" evidence="1">
    <location>
        <position position="1"/>
    </location>
</feature>
<organism evidence="1 2">
    <name type="scientific">Lentinula boryana</name>
    <dbReference type="NCBI Taxonomy" id="40481"/>
    <lineage>
        <taxon>Eukaryota</taxon>
        <taxon>Fungi</taxon>
        <taxon>Dikarya</taxon>
        <taxon>Basidiomycota</taxon>
        <taxon>Agaricomycotina</taxon>
        <taxon>Agaricomycetes</taxon>
        <taxon>Agaricomycetidae</taxon>
        <taxon>Agaricales</taxon>
        <taxon>Marasmiineae</taxon>
        <taxon>Omphalotaceae</taxon>
        <taxon>Lentinula</taxon>
    </lineage>
</organism>
<comment type="caution">
    <text evidence="1">The sequence shown here is derived from an EMBL/GenBank/DDBJ whole genome shotgun (WGS) entry which is preliminary data.</text>
</comment>
<name>A0ABQ8Q6H2_9AGAR</name>
<keyword evidence="2" id="KW-1185">Reference proteome</keyword>
<evidence type="ECO:0000313" key="2">
    <source>
        <dbReference type="Proteomes" id="UP001163828"/>
    </source>
</evidence>
<accession>A0ABQ8Q6H2</accession>
<gene>
    <name evidence="1" type="ORF">F5050DRAFT_1576288</name>
</gene>
<evidence type="ECO:0000313" key="1">
    <source>
        <dbReference type="EMBL" id="KAJ3994106.1"/>
    </source>
</evidence>
<dbReference type="EMBL" id="MU790723">
    <property type="protein sequence ID" value="KAJ3994106.1"/>
    <property type="molecule type" value="Genomic_DNA"/>
</dbReference>
<reference evidence="1" key="1">
    <citation type="submission" date="2022-08" db="EMBL/GenBank/DDBJ databases">
        <authorList>
            <consortium name="DOE Joint Genome Institute"/>
            <person name="Min B."/>
            <person name="Riley R."/>
            <person name="Sierra-Patev S."/>
            <person name="Naranjo-Ortiz M."/>
            <person name="Looney B."/>
            <person name="Konkel Z."/>
            <person name="Slot J.C."/>
            <person name="Sakamoto Y."/>
            <person name="Steenwyk J.L."/>
            <person name="Rokas A."/>
            <person name="Carro J."/>
            <person name="Camarero S."/>
            <person name="Ferreira P."/>
            <person name="Molpeceres G."/>
            <person name="Ruiz-Duenas F.J."/>
            <person name="Serrano A."/>
            <person name="Henrissat B."/>
            <person name="Drula E."/>
            <person name="Hughes K.W."/>
            <person name="Mata J.L."/>
            <person name="Ishikawa N.K."/>
            <person name="Vargas-Isla R."/>
            <person name="Ushijima S."/>
            <person name="Smith C.A."/>
            <person name="Ahrendt S."/>
            <person name="Andreopoulos W."/>
            <person name="He G."/>
            <person name="Labutti K."/>
            <person name="Lipzen A."/>
            <person name="Ng V."/>
            <person name="Sandor L."/>
            <person name="Barry K."/>
            <person name="Martinez A.T."/>
            <person name="Xiao Y."/>
            <person name="Gibbons J.G."/>
            <person name="Terashima K."/>
            <person name="Hibbett D.S."/>
            <person name="Grigoriev I.V."/>
        </authorList>
    </citation>
    <scope>NUCLEOTIDE SEQUENCE</scope>
    <source>
        <strain evidence="1">TFB10827</strain>
    </source>
</reference>
<proteinExistence type="predicted"/>